<evidence type="ECO:0000313" key="6">
    <source>
        <dbReference type="RefSeq" id="XP_029648496.2"/>
    </source>
</evidence>
<gene>
    <name evidence="6" type="primary">LOC115222445</name>
</gene>
<comment type="similarity">
    <text evidence="1">Belongs to the cytochrome b5 family. MAPR subfamily.</text>
</comment>
<dbReference type="InterPro" id="IPR001199">
    <property type="entry name" value="Cyt_B5-like_heme/steroid-bd"/>
</dbReference>
<feature type="transmembrane region" description="Helical" evidence="3">
    <location>
        <begin position="27"/>
        <end position="45"/>
    </location>
</feature>
<reference evidence="6" key="1">
    <citation type="submission" date="2025-08" db="UniProtKB">
        <authorList>
            <consortium name="RefSeq"/>
        </authorList>
    </citation>
    <scope>IDENTIFICATION</scope>
</reference>
<dbReference type="PANTHER" id="PTHR10281:SF106">
    <property type="entry name" value="IP06960P-RELATED"/>
    <property type="match status" value="1"/>
</dbReference>
<evidence type="ECO:0000313" key="5">
    <source>
        <dbReference type="Proteomes" id="UP000515154"/>
    </source>
</evidence>
<sequence>MEVASSSSAASTVSSTKTLIGEVLQPLYVVIFGMAILAVILFASLKHLRYHQQPEVHLPRMKKKDMTIAELKKYDGTGEDGRICIAVNRKIFDVTRGRKYYGPGGPYSVFAGRDASRALACFSVSAIKDGYDDLSDLTSSQMNQIHEWDMQLTDEYTLVGRLLQPGQQPIDYTDSEDETHDDDKLKDT</sequence>
<keyword evidence="3" id="KW-1133">Transmembrane helix</keyword>
<accession>A0A6P7TGM8</accession>
<evidence type="ECO:0000256" key="2">
    <source>
        <dbReference type="SAM" id="MobiDB-lite"/>
    </source>
</evidence>
<dbReference type="PANTHER" id="PTHR10281">
    <property type="entry name" value="MEMBRANE-ASSOCIATED PROGESTERONE RECEPTOR COMPONENT-RELATED"/>
    <property type="match status" value="1"/>
</dbReference>
<dbReference type="KEGG" id="osn:115222445"/>
<keyword evidence="3" id="KW-0472">Membrane</keyword>
<name>A0A6P7TGM8_9MOLL</name>
<protein>
    <submittedName>
        <fullName evidence="6">Membrane-associated progesterone receptor component 2-like</fullName>
    </submittedName>
</protein>
<dbReference type="Gene3D" id="3.10.120.10">
    <property type="entry name" value="Cytochrome b5-like heme/steroid binding domain"/>
    <property type="match status" value="1"/>
</dbReference>
<dbReference type="Pfam" id="PF00173">
    <property type="entry name" value="Cyt-b5"/>
    <property type="match status" value="1"/>
</dbReference>
<organism evidence="5 6">
    <name type="scientific">Octopus sinensis</name>
    <name type="common">East Asian common octopus</name>
    <dbReference type="NCBI Taxonomy" id="2607531"/>
    <lineage>
        <taxon>Eukaryota</taxon>
        <taxon>Metazoa</taxon>
        <taxon>Spiralia</taxon>
        <taxon>Lophotrochozoa</taxon>
        <taxon>Mollusca</taxon>
        <taxon>Cephalopoda</taxon>
        <taxon>Coleoidea</taxon>
        <taxon>Octopodiformes</taxon>
        <taxon>Octopoda</taxon>
        <taxon>Incirrata</taxon>
        <taxon>Octopodidae</taxon>
        <taxon>Octopus</taxon>
    </lineage>
</organism>
<dbReference type="Proteomes" id="UP000515154">
    <property type="component" value="Linkage group LG20"/>
</dbReference>
<evidence type="ECO:0000259" key="4">
    <source>
        <dbReference type="SMART" id="SM01117"/>
    </source>
</evidence>
<dbReference type="GO" id="GO:0005783">
    <property type="term" value="C:endoplasmic reticulum"/>
    <property type="evidence" value="ECO:0007669"/>
    <property type="project" value="TreeGrafter"/>
</dbReference>
<evidence type="ECO:0000256" key="3">
    <source>
        <dbReference type="SAM" id="Phobius"/>
    </source>
</evidence>
<dbReference type="SMART" id="SM01117">
    <property type="entry name" value="Cyt-b5"/>
    <property type="match status" value="1"/>
</dbReference>
<dbReference type="InterPro" id="IPR050577">
    <property type="entry name" value="MAPR/NEUFC/NENF-like"/>
</dbReference>
<feature type="domain" description="Cytochrome b5 heme-binding" evidence="4">
    <location>
        <begin position="66"/>
        <end position="163"/>
    </location>
</feature>
<dbReference type="FunFam" id="3.10.120.10:FF:000003">
    <property type="entry name" value="membrane-associated progesterone receptor component 1"/>
    <property type="match status" value="1"/>
</dbReference>
<dbReference type="AlphaFoldDB" id="A0A6P7TGM8"/>
<feature type="region of interest" description="Disordered" evidence="2">
    <location>
        <begin position="167"/>
        <end position="188"/>
    </location>
</feature>
<dbReference type="GO" id="GO:0016020">
    <property type="term" value="C:membrane"/>
    <property type="evidence" value="ECO:0007669"/>
    <property type="project" value="TreeGrafter"/>
</dbReference>
<dbReference type="SUPFAM" id="SSF55856">
    <property type="entry name" value="Cytochrome b5-like heme/steroid binding domain"/>
    <property type="match status" value="1"/>
</dbReference>
<dbReference type="RefSeq" id="XP_029648496.2">
    <property type="nucleotide sequence ID" value="XM_029792636.2"/>
</dbReference>
<keyword evidence="5" id="KW-1185">Reference proteome</keyword>
<keyword evidence="3" id="KW-0812">Transmembrane</keyword>
<dbReference type="InterPro" id="IPR036400">
    <property type="entry name" value="Cyt_B5-like_heme/steroid_sf"/>
</dbReference>
<proteinExistence type="inferred from homology"/>
<evidence type="ECO:0000256" key="1">
    <source>
        <dbReference type="ARBA" id="ARBA00038357"/>
    </source>
</evidence>